<organism evidence="2 3">
    <name type="scientific">Natrialba chahannaoensis JCM 10990</name>
    <dbReference type="NCBI Taxonomy" id="1227492"/>
    <lineage>
        <taxon>Archaea</taxon>
        <taxon>Methanobacteriati</taxon>
        <taxon>Methanobacteriota</taxon>
        <taxon>Stenosarchaea group</taxon>
        <taxon>Halobacteria</taxon>
        <taxon>Halobacteriales</taxon>
        <taxon>Natrialbaceae</taxon>
        <taxon>Natrialba</taxon>
    </lineage>
</organism>
<proteinExistence type="predicted"/>
<dbReference type="AlphaFoldDB" id="M0AR25"/>
<feature type="domain" description="Halobacterial output" evidence="1">
    <location>
        <begin position="18"/>
        <end position="84"/>
    </location>
</feature>
<evidence type="ECO:0000313" key="3">
    <source>
        <dbReference type="Proteomes" id="UP000011693"/>
    </source>
</evidence>
<evidence type="ECO:0000313" key="2">
    <source>
        <dbReference type="EMBL" id="ELZ01161.1"/>
    </source>
</evidence>
<dbReference type="Pfam" id="PF18545">
    <property type="entry name" value="HalOD1"/>
    <property type="match status" value="1"/>
</dbReference>
<dbReference type="OrthoDB" id="199137at2157"/>
<protein>
    <recommendedName>
        <fullName evidence="1">Halobacterial output domain-containing protein</fullName>
    </recommendedName>
</protein>
<sequence>MTDRAEREIIRRTLDESRDNPAVQIAEIVAELENTEPTRLPPMYDCVDGMLDNLFSQPPSPEAQMAVDFSYKSYRITIEQDATATFVKTG</sequence>
<evidence type="ECO:0000259" key="1">
    <source>
        <dbReference type="Pfam" id="PF18545"/>
    </source>
</evidence>
<dbReference type="EMBL" id="AOIN01000046">
    <property type="protein sequence ID" value="ELZ01161.1"/>
    <property type="molecule type" value="Genomic_DNA"/>
</dbReference>
<accession>M0AR25</accession>
<dbReference type="PATRIC" id="fig|1227492.4.peg.1598"/>
<reference evidence="2 3" key="1">
    <citation type="journal article" date="2014" name="PLoS Genet.">
        <title>Phylogenetically driven sequencing of extremely halophilic archaea reveals strategies for static and dynamic osmo-response.</title>
        <authorList>
            <person name="Becker E.A."/>
            <person name="Seitzer P.M."/>
            <person name="Tritt A."/>
            <person name="Larsen D."/>
            <person name="Krusor M."/>
            <person name="Yao A.I."/>
            <person name="Wu D."/>
            <person name="Madern D."/>
            <person name="Eisen J.A."/>
            <person name="Darling A.E."/>
            <person name="Facciotti M.T."/>
        </authorList>
    </citation>
    <scope>NUCLEOTIDE SEQUENCE [LARGE SCALE GENOMIC DNA]</scope>
    <source>
        <strain evidence="2 3">JCM 10990</strain>
    </source>
</reference>
<name>M0AR25_9EURY</name>
<dbReference type="RefSeq" id="WP_006167027.1">
    <property type="nucleotide sequence ID" value="NZ_AOIN01000046.1"/>
</dbReference>
<dbReference type="InterPro" id="IPR040624">
    <property type="entry name" value="HalOD1"/>
</dbReference>
<gene>
    <name evidence="2" type="ORF">C482_08181</name>
</gene>
<dbReference type="Proteomes" id="UP000011693">
    <property type="component" value="Unassembled WGS sequence"/>
</dbReference>
<keyword evidence="3" id="KW-1185">Reference proteome</keyword>
<comment type="caution">
    <text evidence="2">The sequence shown here is derived from an EMBL/GenBank/DDBJ whole genome shotgun (WGS) entry which is preliminary data.</text>
</comment>